<gene>
    <name evidence="1" type="ORF">CTAYLR_003981</name>
</gene>
<proteinExistence type="predicted"/>
<dbReference type="Pfam" id="PF01063">
    <property type="entry name" value="Aminotran_4"/>
    <property type="match status" value="1"/>
</dbReference>
<dbReference type="InterPro" id="IPR036038">
    <property type="entry name" value="Aminotransferase-like"/>
</dbReference>
<name>A0AAD7UFT6_9STRA</name>
<keyword evidence="2" id="KW-1185">Reference proteome</keyword>
<dbReference type="SUPFAM" id="SSF56752">
    <property type="entry name" value="D-aminoacid aminotransferase-like PLP-dependent enzymes"/>
    <property type="match status" value="1"/>
</dbReference>
<dbReference type="EMBL" id="JAQMWT010000351">
    <property type="protein sequence ID" value="KAJ8603427.1"/>
    <property type="molecule type" value="Genomic_DNA"/>
</dbReference>
<dbReference type="Gene3D" id="3.20.10.10">
    <property type="entry name" value="D-amino Acid Aminotransferase, subunit A, domain 2"/>
    <property type="match status" value="1"/>
</dbReference>
<dbReference type="InterPro" id="IPR001544">
    <property type="entry name" value="Aminotrans_IV"/>
</dbReference>
<reference evidence="1" key="1">
    <citation type="submission" date="2023-01" db="EMBL/GenBank/DDBJ databases">
        <title>Metagenome sequencing of chrysophaentin producing Chrysophaeum taylorii.</title>
        <authorList>
            <person name="Davison J."/>
            <person name="Bewley C."/>
        </authorList>
    </citation>
    <scope>NUCLEOTIDE SEQUENCE</scope>
    <source>
        <strain evidence="1">NIES-1699</strain>
    </source>
</reference>
<evidence type="ECO:0000313" key="2">
    <source>
        <dbReference type="Proteomes" id="UP001230188"/>
    </source>
</evidence>
<accession>A0AAD7UFT6</accession>
<sequence length="243" mass="26251">MLTLILLGVWSEAGHRIIANDGGGPRAFVEAFPGVRYTVVRVYEGAVLGLPLHAARLGVSEERVLRAVRRVGGDLVAIVSDEENDLLCAKSWASSSPLRMRKPMRVGLREGRRLAPDVKNTSWAISRRRYEDNSTDETILCWKGEMLEGLVSNVCAVFDATTIVSPKDGVLEGVGLAMALDAARTLGLRVERRSLRCEEVFSAAAAAKAAATTTELFLTNANFLVAPVAEIHENPREDGGPPS</sequence>
<organism evidence="1 2">
    <name type="scientific">Chrysophaeum taylorii</name>
    <dbReference type="NCBI Taxonomy" id="2483200"/>
    <lineage>
        <taxon>Eukaryota</taxon>
        <taxon>Sar</taxon>
        <taxon>Stramenopiles</taxon>
        <taxon>Ochrophyta</taxon>
        <taxon>Pelagophyceae</taxon>
        <taxon>Pelagomonadales</taxon>
        <taxon>Pelagomonadaceae</taxon>
        <taxon>Chrysophaeum</taxon>
    </lineage>
</organism>
<dbReference type="AlphaFoldDB" id="A0AAD7UFT6"/>
<comment type="caution">
    <text evidence="1">The sequence shown here is derived from an EMBL/GenBank/DDBJ whole genome shotgun (WGS) entry which is preliminary data.</text>
</comment>
<evidence type="ECO:0000313" key="1">
    <source>
        <dbReference type="EMBL" id="KAJ8603427.1"/>
    </source>
</evidence>
<protein>
    <submittedName>
        <fullName evidence="1">Uncharacterized protein</fullName>
    </submittedName>
</protein>
<dbReference type="GO" id="GO:0003824">
    <property type="term" value="F:catalytic activity"/>
    <property type="evidence" value="ECO:0007669"/>
    <property type="project" value="InterPro"/>
</dbReference>
<dbReference type="Proteomes" id="UP001230188">
    <property type="component" value="Unassembled WGS sequence"/>
</dbReference>
<dbReference type="InterPro" id="IPR043132">
    <property type="entry name" value="BCAT-like_C"/>
</dbReference>